<keyword evidence="3" id="KW-0482">Metalloprotease</keyword>
<keyword evidence="1" id="KW-0472">Membrane</keyword>
<feature type="domain" description="CAAX prenyl protease 2/Lysostaphin resistance protein A-like" evidence="2">
    <location>
        <begin position="94"/>
        <end position="181"/>
    </location>
</feature>
<organism evidence="3 4">
    <name type="scientific">Qipengyuania qiaonensis</name>
    <dbReference type="NCBI Taxonomy" id="2867240"/>
    <lineage>
        <taxon>Bacteria</taxon>
        <taxon>Pseudomonadati</taxon>
        <taxon>Pseudomonadota</taxon>
        <taxon>Alphaproteobacteria</taxon>
        <taxon>Sphingomonadales</taxon>
        <taxon>Erythrobacteraceae</taxon>
        <taxon>Qipengyuania</taxon>
    </lineage>
</organism>
<feature type="transmembrane region" description="Helical" evidence="1">
    <location>
        <begin position="146"/>
        <end position="164"/>
    </location>
</feature>
<feature type="transmembrane region" description="Helical" evidence="1">
    <location>
        <begin position="88"/>
        <end position="108"/>
    </location>
</feature>
<accession>A0ABS7J1W1</accession>
<dbReference type="Proteomes" id="UP000755104">
    <property type="component" value="Unassembled WGS sequence"/>
</dbReference>
<proteinExistence type="predicted"/>
<evidence type="ECO:0000313" key="3">
    <source>
        <dbReference type="EMBL" id="MBX7481327.1"/>
    </source>
</evidence>
<keyword evidence="1" id="KW-0812">Transmembrane</keyword>
<keyword evidence="1" id="KW-1133">Transmembrane helix</keyword>
<gene>
    <name evidence="3" type="ORF">K3174_02190</name>
</gene>
<keyword evidence="4" id="KW-1185">Reference proteome</keyword>
<dbReference type="EMBL" id="JAIGNO010000001">
    <property type="protein sequence ID" value="MBX7481327.1"/>
    <property type="molecule type" value="Genomic_DNA"/>
</dbReference>
<keyword evidence="3" id="KW-0378">Hydrolase</keyword>
<dbReference type="Pfam" id="PF02517">
    <property type="entry name" value="Rce1-like"/>
    <property type="match status" value="1"/>
</dbReference>
<name>A0ABS7J1W1_9SPHN</name>
<feature type="transmembrane region" description="Helical" evidence="1">
    <location>
        <begin position="120"/>
        <end position="141"/>
    </location>
</feature>
<reference evidence="3 4" key="1">
    <citation type="submission" date="2021-08" db="EMBL/GenBank/DDBJ databases">
        <title>Comparative Genomics Analysis of the Genus Qipengyuania Reveals Extensive Genetic Diversity and Metabolic Versatility, Including the Description of Fifteen Novel Species.</title>
        <authorList>
            <person name="Liu Y."/>
        </authorList>
    </citation>
    <scope>NUCLEOTIDE SEQUENCE [LARGE SCALE GENOMIC DNA]</scope>
    <source>
        <strain evidence="3 4">6D47A</strain>
    </source>
</reference>
<feature type="transmembrane region" description="Helical" evidence="1">
    <location>
        <begin position="170"/>
        <end position="187"/>
    </location>
</feature>
<feature type="transmembrane region" description="Helical" evidence="1">
    <location>
        <begin position="12"/>
        <end position="35"/>
    </location>
</feature>
<dbReference type="RefSeq" id="WP_221555255.1">
    <property type="nucleotide sequence ID" value="NZ_JAIGNO010000001.1"/>
</dbReference>
<comment type="caution">
    <text evidence="3">The sequence shown here is derived from an EMBL/GenBank/DDBJ whole genome shotgun (WGS) entry which is preliminary data.</text>
</comment>
<feature type="transmembrane region" description="Helical" evidence="1">
    <location>
        <begin position="47"/>
        <end position="68"/>
    </location>
</feature>
<evidence type="ECO:0000259" key="2">
    <source>
        <dbReference type="Pfam" id="PF02517"/>
    </source>
</evidence>
<evidence type="ECO:0000313" key="4">
    <source>
        <dbReference type="Proteomes" id="UP000755104"/>
    </source>
</evidence>
<sequence>MTETTRELPRWKIAAAMIVQAMAFVSLGLALWYLAGRDATNFVSPSVKSFLLGLLVGLGLIAVFAVLWRKFPHTGEKLVRVQAPTYRFLGRDLTWPIVVLISLSAGIGEEALFRGGLQTWLGTHVTMSLAIVLAALAFAVLHGAKLFVAGLIFLIGSLFGLLYWQTGDLLAMMVGHAVYDVWALLFLNREMHRLGLFDEVDRGTAQEGATILAKCDAAG</sequence>
<dbReference type="InterPro" id="IPR003675">
    <property type="entry name" value="Rce1/LyrA-like_dom"/>
</dbReference>
<protein>
    <submittedName>
        <fullName evidence="3">CPBP family intramembrane metalloprotease</fullName>
    </submittedName>
</protein>
<evidence type="ECO:0000256" key="1">
    <source>
        <dbReference type="SAM" id="Phobius"/>
    </source>
</evidence>
<keyword evidence="3" id="KW-0645">Protease</keyword>
<dbReference type="GO" id="GO:0008237">
    <property type="term" value="F:metallopeptidase activity"/>
    <property type="evidence" value="ECO:0007669"/>
    <property type="project" value="UniProtKB-KW"/>
</dbReference>